<accession>A0A5J5CHR0</accession>
<dbReference type="EMBL" id="VOFY01000023">
    <property type="protein sequence ID" value="KAA8580066.1"/>
    <property type="molecule type" value="Genomic_DNA"/>
</dbReference>
<evidence type="ECO:0000313" key="2">
    <source>
        <dbReference type="Proteomes" id="UP000327493"/>
    </source>
</evidence>
<sequence>MTVIMSVKRWRQTLGIHYSAMQIRRDRRREEQHASTAQMQVEERSVGYQLSGSACAPLHDVTQWALGIVQIVHSHHYSQGQLEEVMRAVHGTLNGVGSVQMELACNYNASSTENGALCEHIGKLVIGFLRLPPGPSFTTNVNLMDLSQGNSSSGNADTSSTPKMKRPLLGKSPLFGLSTPRSLISCAVTSESTRRYHSNQIPVVLAPKSLHQRYIVHLSAGADITQSASSVSAHGVQEKALFVPIIKVQALTKETRETRLLKLDSKSLLKACTSPDRSATIARVISPLIG</sequence>
<dbReference type="AlphaFoldDB" id="A0A5J5CHR0"/>
<protein>
    <submittedName>
        <fullName evidence="1">Uncharacterized protein</fullName>
    </submittedName>
</protein>
<proteinExistence type="predicted"/>
<organism evidence="1 2">
    <name type="scientific">Etheostoma spectabile</name>
    <name type="common">orangethroat darter</name>
    <dbReference type="NCBI Taxonomy" id="54343"/>
    <lineage>
        <taxon>Eukaryota</taxon>
        <taxon>Metazoa</taxon>
        <taxon>Chordata</taxon>
        <taxon>Craniata</taxon>
        <taxon>Vertebrata</taxon>
        <taxon>Euteleostomi</taxon>
        <taxon>Actinopterygii</taxon>
        <taxon>Neopterygii</taxon>
        <taxon>Teleostei</taxon>
        <taxon>Neoteleostei</taxon>
        <taxon>Acanthomorphata</taxon>
        <taxon>Eupercaria</taxon>
        <taxon>Perciformes</taxon>
        <taxon>Percoidei</taxon>
        <taxon>Percidae</taxon>
        <taxon>Etheostomatinae</taxon>
        <taxon>Etheostoma</taxon>
    </lineage>
</organism>
<dbReference type="Proteomes" id="UP000327493">
    <property type="component" value="Chromosome 23"/>
</dbReference>
<reference evidence="1 2" key="1">
    <citation type="submission" date="2019-08" db="EMBL/GenBank/DDBJ databases">
        <title>A chromosome-level genome assembly, high-density linkage maps, and genome scans reveal the genomic architecture of hybrid incompatibilities underlying speciation via character displacement in darters (Percidae: Etheostominae).</title>
        <authorList>
            <person name="Moran R.L."/>
            <person name="Catchen J.M."/>
            <person name="Fuller R.C."/>
        </authorList>
    </citation>
    <scope>NUCLEOTIDE SEQUENCE [LARGE SCALE GENOMIC DNA]</scope>
    <source>
        <strain evidence="1">EspeVRDwgs_2016</strain>
        <tissue evidence="1">Muscle</tissue>
    </source>
</reference>
<name>A0A5J5CHR0_9PERO</name>
<comment type="caution">
    <text evidence="1">The sequence shown here is derived from an EMBL/GenBank/DDBJ whole genome shotgun (WGS) entry which is preliminary data.</text>
</comment>
<keyword evidence="2" id="KW-1185">Reference proteome</keyword>
<gene>
    <name evidence="1" type="ORF">FQN60_005601</name>
</gene>
<evidence type="ECO:0000313" key="1">
    <source>
        <dbReference type="EMBL" id="KAA8580066.1"/>
    </source>
</evidence>